<dbReference type="RefSeq" id="WP_282217760.1">
    <property type="nucleotide sequence ID" value="NZ_CP118246.1"/>
</dbReference>
<dbReference type="Pfam" id="PF10614">
    <property type="entry name" value="CsgF"/>
    <property type="match status" value="1"/>
</dbReference>
<protein>
    <recommendedName>
        <fullName evidence="2">Curli production assembly/transport component CsgF</fullName>
    </recommendedName>
</protein>
<gene>
    <name evidence="5" type="ORF">PSQ19_10975</name>
</gene>
<sequence>MLTLLCVAGMSSGAFAADLVYTPINPAFGGNPGNSSHLLSVAGAQKTATASDAPITSTSTGGSSGSGSGSSTSGASLFVSQLQGRLLSALASQVTDAIFGANPQNHGTVTFGDTTVVFDNTGSAINLTITDPTGVTVISVPQLVVTP</sequence>
<keyword evidence="3 4" id="KW-0732">Signal</keyword>
<dbReference type="InterPro" id="IPR018893">
    <property type="entry name" value="T8SS_CsgF"/>
</dbReference>
<evidence type="ECO:0000256" key="1">
    <source>
        <dbReference type="ARBA" id="ARBA00003989"/>
    </source>
</evidence>
<proteinExistence type="predicted"/>
<dbReference type="Proteomes" id="UP001220530">
    <property type="component" value="Chromosome"/>
</dbReference>
<evidence type="ECO:0000256" key="3">
    <source>
        <dbReference type="ARBA" id="ARBA00022729"/>
    </source>
</evidence>
<accession>A0ABY7YJ92</accession>
<evidence type="ECO:0000256" key="4">
    <source>
        <dbReference type="SAM" id="SignalP"/>
    </source>
</evidence>
<feature type="signal peptide" evidence="4">
    <location>
        <begin position="1"/>
        <end position="16"/>
    </location>
</feature>
<evidence type="ECO:0000313" key="5">
    <source>
        <dbReference type="EMBL" id="WDR01349.1"/>
    </source>
</evidence>
<comment type="function">
    <text evidence="1">May be involved in the biogenesis of curli organelles.</text>
</comment>
<feature type="chain" id="PRO_5045307858" description="Curli production assembly/transport component CsgF" evidence="4">
    <location>
        <begin position="17"/>
        <end position="147"/>
    </location>
</feature>
<keyword evidence="6" id="KW-1185">Reference proteome</keyword>
<reference evidence="5 6" key="1">
    <citation type="submission" date="2023-02" db="EMBL/GenBank/DDBJ databases">
        <title>Devosia algicola sp. nov., isolated from the phycosphere of marine algae.</title>
        <authorList>
            <person name="Kim J.M."/>
            <person name="Lee J.K."/>
            <person name="Choi B.J."/>
            <person name="Bayburt H."/>
            <person name="Jeon C.O."/>
        </authorList>
    </citation>
    <scope>NUCLEOTIDE SEQUENCE [LARGE SCALE GENOMIC DNA]</scope>
    <source>
        <strain evidence="5 6">G20-9</strain>
    </source>
</reference>
<organism evidence="5 6">
    <name type="scientific">Devosia algicola</name>
    <dbReference type="NCBI Taxonomy" id="3026418"/>
    <lineage>
        <taxon>Bacteria</taxon>
        <taxon>Pseudomonadati</taxon>
        <taxon>Pseudomonadota</taxon>
        <taxon>Alphaproteobacteria</taxon>
        <taxon>Hyphomicrobiales</taxon>
        <taxon>Devosiaceae</taxon>
        <taxon>Devosia</taxon>
    </lineage>
</organism>
<dbReference type="EMBL" id="CP118246">
    <property type="protein sequence ID" value="WDR01349.1"/>
    <property type="molecule type" value="Genomic_DNA"/>
</dbReference>
<evidence type="ECO:0000313" key="6">
    <source>
        <dbReference type="Proteomes" id="UP001220530"/>
    </source>
</evidence>
<name>A0ABY7YJ92_9HYPH</name>
<evidence type="ECO:0000256" key="2">
    <source>
        <dbReference type="ARBA" id="ARBA00014031"/>
    </source>
</evidence>